<keyword evidence="1" id="KW-1133">Transmembrane helix</keyword>
<accession>A0A1H0V5B9</accession>
<protein>
    <submittedName>
        <fullName evidence="2">Uncharacterized protein</fullName>
    </submittedName>
</protein>
<reference evidence="3" key="1">
    <citation type="submission" date="2016-10" db="EMBL/GenBank/DDBJ databases">
        <authorList>
            <person name="Varghese N."/>
            <person name="Submissions S."/>
        </authorList>
    </citation>
    <scope>NUCLEOTIDE SEQUENCE [LARGE SCALE GENOMIC DNA]</scope>
    <source>
        <strain evidence="3">CGMCC 1.3703</strain>
    </source>
</reference>
<dbReference type="AlphaFoldDB" id="A0A1H0V5B9"/>
<name>A0A1H0V5B9_HALAD</name>
<dbReference type="STRING" id="240303.SAMN05421677_1314"/>
<feature type="transmembrane region" description="Helical" evidence="1">
    <location>
        <begin position="12"/>
        <end position="32"/>
    </location>
</feature>
<evidence type="ECO:0000313" key="3">
    <source>
        <dbReference type="Proteomes" id="UP000198860"/>
    </source>
</evidence>
<keyword evidence="3" id="KW-1185">Reference proteome</keyword>
<feature type="transmembrane region" description="Helical" evidence="1">
    <location>
        <begin position="52"/>
        <end position="73"/>
    </location>
</feature>
<dbReference type="EMBL" id="FNIZ01000031">
    <property type="protein sequence ID" value="SDP73561.1"/>
    <property type="molecule type" value="Genomic_DNA"/>
</dbReference>
<sequence>MKGRKDKRPFGWVLAHVIFSALSVGWTLQSLQPRSTEDEPQSRALAAVSLQLGSAAFIWHASILCSIIGMGFFKETEER</sequence>
<dbReference type="Proteomes" id="UP000198860">
    <property type="component" value="Unassembled WGS sequence"/>
</dbReference>
<proteinExistence type="predicted"/>
<keyword evidence="1" id="KW-0472">Membrane</keyword>
<evidence type="ECO:0000256" key="1">
    <source>
        <dbReference type="SAM" id="Phobius"/>
    </source>
</evidence>
<evidence type="ECO:0000313" key="2">
    <source>
        <dbReference type="EMBL" id="SDP73561.1"/>
    </source>
</evidence>
<organism evidence="2 3">
    <name type="scientific">Halobacillus aidingensis</name>
    <dbReference type="NCBI Taxonomy" id="240303"/>
    <lineage>
        <taxon>Bacteria</taxon>
        <taxon>Bacillati</taxon>
        <taxon>Bacillota</taxon>
        <taxon>Bacilli</taxon>
        <taxon>Bacillales</taxon>
        <taxon>Bacillaceae</taxon>
        <taxon>Halobacillus</taxon>
    </lineage>
</organism>
<keyword evidence="1" id="KW-0812">Transmembrane</keyword>
<gene>
    <name evidence="2" type="ORF">SAMN05421677_1314</name>
</gene>